<evidence type="ECO:0000313" key="5">
    <source>
        <dbReference type="Proteomes" id="UP000186040"/>
    </source>
</evidence>
<dbReference type="EMBL" id="MKQR01000028">
    <property type="protein sequence ID" value="OLR90004.1"/>
    <property type="molecule type" value="Genomic_DNA"/>
</dbReference>
<proteinExistence type="predicted"/>
<feature type="region of interest" description="Disordered" evidence="1">
    <location>
        <begin position="301"/>
        <end position="406"/>
    </location>
</feature>
<organism evidence="4 5">
    <name type="scientific">Actinokineospora bangkokensis</name>
    <dbReference type="NCBI Taxonomy" id="1193682"/>
    <lineage>
        <taxon>Bacteria</taxon>
        <taxon>Bacillati</taxon>
        <taxon>Actinomycetota</taxon>
        <taxon>Actinomycetes</taxon>
        <taxon>Pseudonocardiales</taxon>
        <taxon>Pseudonocardiaceae</taxon>
        <taxon>Actinokineospora</taxon>
    </lineage>
</organism>
<dbReference type="GO" id="GO:0008933">
    <property type="term" value="F:peptidoglycan lytic transglycosylase activity"/>
    <property type="evidence" value="ECO:0007669"/>
    <property type="project" value="TreeGrafter"/>
</dbReference>
<dbReference type="RefSeq" id="WP_075978212.1">
    <property type="nucleotide sequence ID" value="NZ_MKQR01000028.1"/>
</dbReference>
<keyword evidence="2" id="KW-0732">Signal</keyword>
<dbReference type="PANTHER" id="PTHR30163">
    <property type="entry name" value="MEMBRANE-BOUND LYTIC MUREIN TRANSGLYCOSYLASE B"/>
    <property type="match status" value="1"/>
</dbReference>
<feature type="signal peptide" evidence="2">
    <location>
        <begin position="1"/>
        <end position="34"/>
    </location>
</feature>
<reference evidence="4 5" key="1">
    <citation type="submission" date="2016-10" db="EMBL/GenBank/DDBJ databases">
        <title>The Draft Genome Sequence of Actinokineospora bangkokensis 44EHWT reveals the biosynthetic pathway of antifungal compounds Thailandins with unusual extender unit butylmalonyl-CoA.</title>
        <authorList>
            <person name="Greule A."/>
            <person name="Intra B."/>
            <person name="Flemming S."/>
            <person name="Rommel M.G."/>
            <person name="Panbangred W."/>
            <person name="Bechthold A."/>
        </authorList>
    </citation>
    <scope>NUCLEOTIDE SEQUENCE [LARGE SCALE GENOMIC DNA]</scope>
    <source>
        <strain evidence="4 5">44EHW</strain>
    </source>
</reference>
<dbReference type="PANTHER" id="PTHR30163:SF8">
    <property type="entry name" value="LYTIC MUREIN TRANSGLYCOSYLASE"/>
    <property type="match status" value="1"/>
</dbReference>
<dbReference type="InterPro" id="IPR031304">
    <property type="entry name" value="SLT_2"/>
</dbReference>
<evidence type="ECO:0000313" key="4">
    <source>
        <dbReference type="EMBL" id="OLR90004.1"/>
    </source>
</evidence>
<protein>
    <recommendedName>
        <fullName evidence="3">Transglycosylase SLT domain-containing protein</fullName>
    </recommendedName>
</protein>
<name>A0A1Q9LDB8_9PSEU</name>
<feature type="compositionally biased region" description="Pro residues" evidence="1">
    <location>
        <begin position="301"/>
        <end position="320"/>
    </location>
</feature>
<evidence type="ECO:0000259" key="3">
    <source>
        <dbReference type="Pfam" id="PF13406"/>
    </source>
</evidence>
<feature type="compositionally biased region" description="Low complexity" evidence="1">
    <location>
        <begin position="321"/>
        <end position="339"/>
    </location>
</feature>
<dbReference type="InterPro" id="IPR023346">
    <property type="entry name" value="Lysozyme-like_dom_sf"/>
</dbReference>
<dbReference type="AlphaFoldDB" id="A0A1Q9LDB8"/>
<dbReference type="Proteomes" id="UP000186040">
    <property type="component" value="Unassembled WGS sequence"/>
</dbReference>
<dbReference type="Gene3D" id="1.10.530.10">
    <property type="match status" value="1"/>
</dbReference>
<dbReference type="GO" id="GO:0009253">
    <property type="term" value="P:peptidoglycan catabolic process"/>
    <property type="evidence" value="ECO:0007669"/>
    <property type="project" value="TreeGrafter"/>
</dbReference>
<feature type="compositionally biased region" description="Pro residues" evidence="1">
    <location>
        <begin position="340"/>
        <end position="351"/>
    </location>
</feature>
<evidence type="ECO:0000256" key="2">
    <source>
        <dbReference type="SAM" id="SignalP"/>
    </source>
</evidence>
<evidence type="ECO:0000256" key="1">
    <source>
        <dbReference type="SAM" id="MobiDB-lite"/>
    </source>
</evidence>
<feature type="compositionally biased region" description="Low complexity" evidence="1">
    <location>
        <begin position="365"/>
        <end position="406"/>
    </location>
</feature>
<sequence length="406" mass="40246">MKSGKARGKHRHQRPRARGALAAAGALLLVPVVASGEPANPFGQSEEITPAALASGALVELTDPRTVGADGSGGASTLSAAVLAAAGNPNLLAYGAGPEVSAPTGALGIPGNMLQAYQRAAQAMGTAQPGCRMDWPLLASIGRIESNHARGGRTDAAGKTASPILGPVLNGAGFAAIADTDGGKYDGDARWDRAVGPMQFIPSTWRGYASDGNGDGETDPNNVFDAAVGAAKYLCSGGMDVSNPQQRATAVFRYNHSDSYVRTVLIWADAYARGVTPIATSPVTAVDVALPSAPGAVVIPQPAPPAPPAPPVPPGPPTTVPPTTSVPPTTVPPTTTTPPTTVPPTTTPPTSQPCTTTPSAPPTTGPTATTAPSTCAPSTTPSAPASSTAGSTTGAAPTSAVTSTPK</sequence>
<accession>A0A1Q9LDB8</accession>
<dbReference type="InterPro" id="IPR043426">
    <property type="entry name" value="MltB-like"/>
</dbReference>
<dbReference type="CDD" id="cd13399">
    <property type="entry name" value="Slt35-like"/>
    <property type="match status" value="1"/>
</dbReference>
<dbReference type="OrthoDB" id="9796191at2"/>
<dbReference type="SUPFAM" id="SSF53955">
    <property type="entry name" value="Lysozyme-like"/>
    <property type="match status" value="1"/>
</dbReference>
<dbReference type="Pfam" id="PF13406">
    <property type="entry name" value="SLT_2"/>
    <property type="match status" value="1"/>
</dbReference>
<keyword evidence="5" id="KW-1185">Reference proteome</keyword>
<comment type="caution">
    <text evidence="4">The sequence shown here is derived from an EMBL/GenBank/DDBJ whole genome shotgun (WGS) entry which is preliminary data.</text>
</comment>
<feature type="chain" id="PRO_5039098577" description="Transglycosylase SLT domain-containing protein" evidence="2">
    <location>
        <begin position="35"/>
        <end position="406"/>
    </location>
</feature>
<gene>
    <name evidence="4" type="ORF">BJP25_03210</name>
</gene>
<feature type="domain" description="Transglycosylase SLT" evidence="3">
    <location>
        <begin position="191"/>
        <end position="244"/>
    </location>
</feature>